<reference evidence="12 13" key="1">
    <citation type="submission" date="2019-09" db="EMBL/GenBank/DDBJ databases">
        <authorList>
            <person name="Kevbrin V."/>
            <person name="Grouzdev D.S."/>
        </authorList>
    </citation>
    <scope>NUCLEOTIDE SEQUENCE [LARGE SCALE GENOMIC DNA]</scope>
    <source>
        <strain evidence="12 13">G-192</strain>
    </source>
</reference>
<dbReference type="Pfam" id="PF01545">
    <property type="entry name" value="Cation_efflux"/>
    <property type="match status" value="1"/>
</dbReference>
<dbReference type="SUPFAM" id="SSF160240">
    <property type="entry name" value="Cation efflux protein cytoplasmic domain-like"/>
    <property type="match status" value="1"/>
</dbReference>
<feature type="domain" description="Cation efflux protein transmembrane" evidence="10">
    <location>
        <begin position="28"/>
        <end position="219"/>
    </location>
</feature>
<dbReference type="InterPro" id="IPR002524">
    <property type="entry name" value="Cation_efflux"/>
</dbReference>
<dbReference type="InterPro" id="IPR027469">
    <property type="entry name" value="Cation_efflux_TMD_sf"/>
</dbReference>
<feature type="compositionally biased region" description="Basic and acidic residues" evidence="8">
    <location>
        <begin position="314"/>
        <end position="333"/>
    </location>
</feature>
<comment type="similarity">
    <text evidence="2">Belongs to the cation diffusion facilitator (CDF) transporter (TC 2.A.4) family.</text>
</comment>
<dbReference type="GO" id="GO:0015341">
    <property type="term" value="F:zinc efflux antiporter activity"/>
    <property type="evidence" value="ECO:0007669"/>
    <property type="project" value="TreeGrafter"/>
</dbReference>
<evidence type="ECO:0000256" key="5">
    <source>
        <dbReference type="ARBA" id="ARBA00022692"/>
    </source>
</evidence>
<dbReference type="InterPro" id="IPR036837">
    <property type="entry name" value="Cation_efflux_CTD_sf"/>
</dbReference>
<feature type="transmembrane region" description="Helical" evidence="9">
    <location>
        <begin position="52"/>
        <end position="73"/>
    </location>
</feature>
<evidence type="ECO:0000259" key="11">
    <source>
        <dbReference type="Pfam" id="PF16916"/>
    </source>
</evidence>
<evidence type="ECO:0000256" key="9">
    <source>
        <dbReference type="SAM" id="Phobius"/>
    </source>
</evidence>
<gene>
    <name evidence="12" type="ORF">F1654_08400</name>
</gene>
<feature type="transmembrane region" description="Helical" evidence="9">
    <location>
        <begin position="124"/>
        <end position="146"/>
    </location>
</feature>
<dbReference type="GO" id="GO:0005886">
    <property type="term" value="C:plasma membrane"/>
    <property type="evidence" value="ECO:0007669"/>
    <property type="project" value="TreeGrafter"/>
</dbReference>
<keyword evidence="3" id="KW-0813">Transport</keyword>
<comment type="caution">
    <text evidence="12">The sequence shown here is derived from an EMBL/GenBank/DDBJ whole genome shotgun (WGS) entry which is preliminary data.</text>
</comment>
<keyword evidence="7 9" id="KW-0472">Membrane</keyword>
<evidence type="ECO:0000313" key="13">
    <source>
        <dbReference type="Proteomes" id="UP000325122"/>
    </source>
</evidence>
<sequence>MAHDAAPGGPGKLSPLEARAITTRITRLSVLTACALVILKLIAFLLSGSVAMLASLADSALDLAASLITFFAVRYAASPADAAHRFGHGKAEALAGLFQAVLVAFSAALLLREAGLRFLDPQPVAAGGVAVSVMVISIIATVLLVRAQTRAIARTGSLAVSGDRAHYLSDLGANLAVIAAIVLAMTGVERADPLIAAGVAFWLVWTALSIARKAIENLMDRELPDAARAEIRTLAGDDRRVRGITQLRTRASGPFIHVQMHMQLEDSLSLAEAHDVLSAAEARIAAAWPAADVIIHPEPESAGAFHGHPWFKGAADREAGDKAGRADRPGAER</sequence>
<evidence type="ECO:0000256" key="7">
    <source>
        <dbReference type="ARBA" id="ARBA00023136"/>
    </source>
</evidence>
<dbReference type="NCBIfam" id="TIGR01297">
    <property type="entry name" value="CDF"/>
    <property type="match status" value="1"/>
</dbReference>
<proteinExistence type="inferred from homology"/>
<dbReference type="Pfam" id="PF16916">
    <property type="entry name" value="ZT_dimer"/>
    <property type="match status" value="1"/>
</dbReference>
<dbReference type="GO" id="GO:0015086">
    <property type="term" value="F:cadmium ion transmembrane transporter activity"/>
    <property type="evidence" value="ECO:0007669"/>
    <property type="project" value="TreeGrafter"/>
</dbReference>
<protein>
    <submittedName>
        <fullName evidence="12">Cation transporter</fullName>
    </submittedName>
</protein>
<dbReference type="GO" id="GO:0006882">
    <property type="term" value="P:intracellular zinc ion homeostasis"/>
    <property type="evidence" value="ECO:0007669"/>
    <property type="project" value="TreeGrafter"/>
</dbReference>
<dbReference type="PANTHER" id="PTHR43840:SF41">
    <property type="entry name" value="CATION-EFFLUX PUMP FIEF"/>
    <property type="match status" value="1"/>
</dbReference>
<feature type="transmembrane region" description="Helical" evidence="9">
    <location>
        <begin position="194"/>
        <end position="211"/>
    </location>
</feature>
<dbReference type="EMBL" id="VWOJ01000002">
    <property type="protein sequence ID" value="KAA5803810.1"/>
    <property type="molecule type" value="Genomic_DNA"/>
</dbReference>
<comment type="subcellular location">
    <subcellularLocation>
        <location evidence="1">Membrane</location>
        <topology evidence="1">Multi-pass membrane protein</topology>
    </subcellularLocation>
</comment>
<dbReference type="InterPro" id="IPR058533">
    <property type="entry name" value="Cation_efflux_TM"/>
</dbReference>
<feature type="transmembrane region" description="Helical" evidence="9">
    <location>
        <begin position="93"/>
        <end position="112"/>
    </location>
</feature>
<keyword evidence="6 9" id="KW-1133">Transmembrane helix</keyword>
<dbReference type="AlphaFoldDB" id="A0A5M6ZHN6"/>
<evidence type="ECO:0000256" key="4">
    <source>
        <dbReference type="ARBA" id="ARBA00022475"/>
    </source>
</evidence>
<dbReference type="InterPro" id="IPR050291">
    <property type="entry name" value="CDF_Transporter"/>
</dbReference>
<dbReference type="Gene3D" id="3.30.70.1350">
    <property type="entry name" value="Cation efflux protein, cytoplasmic domain"/>
    <property type="match status" value="1"/>
</dbReference>
<dbReference type="GO" id="GO:0015093">
    <property type="term" value="F:ferrous iron transmembrane transporter activity"/>
    <property type="evidence" value="ECO:0007669"/>
    <property type="project" value="TreeGrafter"/>
</dbReference>
<evidence type="ECO:0000313" key="12">
    <source>
        <dbReference type="EMBL" id="KAA5803810.1"/>
    </source>
</evidence>
<feature type="transmembrane region" description="Helical" evidence="9">
    <location>
        <begin position="167"/>
        <end position="188"/>
    </location>
</feature>
<dbReference type="Gene3D" id="1.20.1510.10">
    <property type="entry name" value="Cation efflux protein transmembrane domain"/>
    <property type="match status" value="1"/>
</dbReference>
<evidence type="ECO:0000256" key="8">
    <source>
        <dbReference type="SAM" id="MobiDB-lite"/>
    </source>
</evidence>
<dbReference type="RefSeq" id="WP_150023078.1">
    <property type="nucleotide sequence ID" value="NZ_VWOJ01000002.1"/>
</dbReference>
<dbReference type="InterPro" id="IPR027470">
    <property type="entry name" value="Cation_efflux_CTD"/>
</dbReference>
<feature type="region of interest" description="Disordered" evidence="8">
    <location>
        <begin position="305"/>
        <end position="333"/>
    </location>
</feature>
<dbReference type="SUPFAM" id="SSF161111">
    <property type="entry name" value="Cation efflux protein transmembrane domain-like"/>
    <property type="match status" value="1"/>
</dbReference>
<evidence type="ECO:0000256" key="2">
    <source>
        <dbReference type="ARBA" id="ARBA00008114"/>
    </source>
</evidence>
<evidence type="ECO:0000256" key="3">
    <source>
        <dbReference type="ARBA" id="ARBA00022448"/>
    </source>
</evidence>
<feature type="domain" description="Cation efflux protein cytoplasmic" evidence="11">
    <location>
        <begin position="223"/>
        <end position="300"/>
    </location>
</feature>
<name>A0A5M6ZHN6_9PROT</name>
<keyword evidence="4" id="KW-1003">Cell membrane</keyword>
<dbReference type="Proteomes" id="UP000325122">
    <property type="component" value="Unassembled WGS sequence"/>
</dbReference>
<keyword evidence="5 9" id="KW-0812">Transmembrane</keyword>
<evidence type="ECO:0000259" key="10">
    <source>
        <dbReference type="Pfam" id="PF01545"/>
    </source>
</evidence>
<keyword evidence="13" id="KW-1185">Reference proteome</keyword>
<dbReference type="PANTHER" id="PTHR43840">
    <property type="entry name" value="MITOCHONDRIAL METAL TRANSPORTER 1-RELATED"/>
    <property type="match status" value="1"/>
</dbReference>
<organism evidence="12 13">
    <name type="scientific">Alkalicaulis satelles</name>
    <dbReference type="NCBI Taxonomy" id="2609175"/>
    <lineage>
        <taxon>Bacteria</taxon>
        <taxon>Pseudomonadati</taxon>
        <taxon>Pseudomonadota</taxon>
        <taxon>Alphaproteobacteria</taxon>
        <taxon>Maricaulales</taxon>
        <taxon>Maricaulaceae</taxon>
        <taxon>Alkalicaulis</taxon>
    </lineage>
</organism>
<feature type="transmembrane region" description="Helical" evidence="9">
    <location>
        <begin position="28"/>
        <end position="46"/>
    </location>
</feature>
<evidence type="ECO:0000256" key="1">
    <source>
        <dbReference type="ARBA" id="ARBA00004141"/>
    </source>
</evidence>
<accession>A0A5M6ZHN6</accession>
<evidence type="ECO:0000256" key="6">
    <source>
        <dbReference type="ARBA" id="ARBA00022989"/>
    </source>
</evidence>